<dbReference type="SUPFAM" id="SSF57863">
    <property type="entry name" value="ArfGap/RecO-like zinc finger"/>
    <property type="match status" value="1"/>
</dbReference>
<accession>A0ABM7ZEB7</accession>
<evidence type="ECO:0000256" key="1">
    <source>
        <dbReference type="ARBA" id="ARBA00022763"/>
    </source>
</evidence>
<sequence length="181" mass="20568">MNTDATVLKLYPLGENGLIVVWCSEEGIIRTAAKGARKQSSPFAGRLDLFYQCRMQWTPAKTGDLHTLTTVDLISPRLSLRADYSRLSAAGYFARLFLQMLEPDTPIPEFYDLLQRAYAYLEKNVPSVRAVLHFEQELARLHGISHPGIPAHVILKSHFGKLPPQRERLLRELEPQSDRPE</sequence>
<dbReference type="InterPro" id="IPR037278">
    <property type="entry name" value="ARFGAP/RecO"/>
</dbReference>
<keyword evidence="6" id="KW-1185">Reference proteome</keyword>
<dbReference type="Gene3D" id="2.40.50.140">
    <property type="entry name" value="Nucleic acid-binding proteins"/>
    <property type="match status" value="1"/>
</dbReference>
<organism evidence="5 6">
    <name type="scientific">Akkermansia biwaensis</name>
    <dbReference type="NCBI Taxonomy" id="2946555"/>
    <lineage>
        <taxon>Bacteria</taxon>
        <taxon>Pseudomonadati</taxon>
        <taxon>Verrucomicrobiota</taxon>
        <taxon>Verrucomicrobiia</taxon>
        <taxon>Verrucomicrobiales</taxon>
        <taxon>Akkermansiaceae</taxon>
        <taxon>Akkermansia</taxon>
    </lineage>
</organism>
<gene>
    <name evidence="5" type="ORF">Abiwalacus_05730</name>
</gene>
<dbReference type="SUPFAM" id="SSF50249">
    <property type="entry name" value="Nucleic acid-binding proteins"/>
    <property type="match status" value="1"/>
</dbReference>
<dbReference type="InterPro" id="IPR003717">
    <property type="entry name" value="RecO"/>
</dbReference>
<dbReference type="InterPro" id="IPR012340">
    <property type="entry name" value="NA-bd_OB-fold"/>
</dbReference>
<reference evidence="5" key="1">
    <citation type="submission" date="2022-06" db="EMBL/GenBank/DDBJ databases">
        <title>Akkermansia biwalacus sp. nov., an anaerobic mucin-degrading bacterium isolated from human intestine.</title>
        <authorList>
            <person name="Kobayashi Y."/>
            <person name="Inoue S."/>
            <person name="Kawahara T."/>
            <person name="Kohda N."/>
        </authorList>
    </citation>
    <scope>NUCLEOTIDE SEQUENCE</scope>
    <source>
        <strain evidence="5">WON2089</strain>
    </source>
</reference>
<evidence type="ECO:0000256" key="3">
    <source>
        <dbReference type="ARBA" id="ARBA00023204"/>
    </source>
</evidence>
<dbReference type="InterPro" id="IPR022572">
    <property type="entry name" value="DNA_rep/recomb_RecO_N"/>
</dbReference>
<evidence type="ECO:0000259" key="4">
    <source>
        <dbReference type="Pfam" id="PF11967"/>
    </source>
</evidence>
<keyword evidence="3" id="KW-0234">DNA repair</keyword>
<evidence type="ECO:0000313" key="6">
    <source>
        <dbReference type="Proteomes" id="UP001062263"/>
    </source>
</evidence>
<keyword evidence="1" id="KW-0227">DNA damage</keyword>
<keyword evidence="2" id="KW-0233">DNA recombination</keyword>
<dbReference type="Pfam" id="PF11967">
    <property type="entry name" value="RecO_N"/>
    <property type="match status" value="1"/>
</dbReference>
<dbReference type="Proteomes" id="UP001062263">
    <property type="component" value="Chromosome"/>
</dbReference>
<name>A0ABM7ZEB7_9BACT</name>
<protein>
    <recommendedName>
        <fullName evidence="4">DNA replication/recombination mediator RecO N-terminal domain-containing protein</fullName>
    </recommendedName>
</protein>
<proteinExistence type="predicted"/>
<dbReference type="EMBL" id="AP025943">
    <property type="protein sequence ID" value="BDL42999.1"/>
    <property type="molecule type" value="Genomic_DNA"/>
</dbReference>
<dbReference type="RefSeq" id="WP_215437083.1">
    <property type="nucleotide sequence ID" value="NZ_AP025943.1"/>
</dbReference>
<evidence type="ECO:0000256" key="2">
    <source>
        <dbReference type="ARBA" id="ARBA00023172"/>
    </source>
</evidence>
<feature type="domain" description="DNA replication/recombination mediator RecO N-terminal" evidence="4">
    <location>
        <begin position="2"/>
        <end position="76"/>
    </location>
</feature>
<dbReference type="PANTHER" id="PTHR33991:SF1">
    <property type="entry name" value="DNA REPAIR PROTEIN RECO"/>
    <property type="match status" value="1"/>
</dbReference>
<evidence type="ECO:0000313" key="5">
    <source>
        <dbReference type="EMBL" id="BDL42999.1"/>
    </source>
</evidence>
<dbReference type="PANTHER" id="PTHR33991">
    <property type="entry name" value="DNA REPAIR PROTEIN RECO"/>
    <property type="match status" value="1"/>
</dbReference>